<accession>A0AAD9JXE4</accession>
<feature type="coiled-coil region" evidence="3">
    <location>
        <begin position="5"/>
        <end position="46"/>
    </location>
</feature>
<dbReference type="Pfam" id="PF24245">
    <property type="entry name" value="INO80F"/>
    <property type="match status" value="1"/>
</dbReference>
<evidence type="ECO:0000256" key="2">
    <source>
        <dbReference type="ARBA" id="ARBA00023242"/>
    </source>
</evidence>
<protein>
    <recommendedName>
        <fullName evidence="4">INO80 complex subunit F domain-containing protein</fullName>
    </recommendedName>
</protein>
<dbReference type="InterPro" id="IPR056513">
    <property type="entry name" value="INO80F"/>
</dbReference>
<dbReference type="InterPro" id="IPR033555">
    <property type="entry name" value="TFPT"/>
</dbReference>
<dbReference type="Proteomes" id="UP001208570">
    <property type="component" value="Unassembled WGS sequence"/>
</dbReference>
<reference evidence="5" key="1">
    <citation type="journal article" date="2023" name="Mol. Biol. Evol.">
        <title>Third-Generation Sequencing Reveals the Adaptive Role of the Epigenome in Three Deep-Sea Polychaetes.</title>
        <authorList>
            <person name="Perez M."/>
            <person name="Aroh O."/>
            <person name="Sun Y."/>
            <person name="Lan Y."/>
            <person name="Juniper S.K."/>
            <person name="Young C.R."/>
            <person name="Angers B."/>
            <person name="Qian P.Y."/>
        </authorList>
    </citation>
    <scope>NUCLEOTIDE SEQUENCE</scope>
    <source>
        <strain evidence="5">P08H-3</strain>
    </source>
</reference>
<proteinExistence type="predicted"/>
<dbReference type="AlphaFoldDB" id="A0AAD9JXE4"/>
<evidence type="ECO:0000313" key="6">
    <source>
        <dbReference type="Proteomes" id="UP001208570"/>
    </source>
</evidence>
<dbReference type="GO" id="GO:0031011">
    <property type="term" value="C:Ino80 complex"/>
    <property type="evidence" value="ECO:0007669"/>
    <property type="project" value="TreeGrafter"/>
</dbReference>
<sequence length="98" mass="11498">MTSEVDLYQRKYSLLKRKCEELHQTNEKLVNRIHQVKRILKRYKCERRMLVEELDKHGDDFREAEIPPMYEVAGGCESQDIEDASGILNSSLQLSDQA</sequence>
<dbReference type="GO" id="GO:0097190">
    <property type="term" value="P:apoptotic signaling pathway"/>
    <property type="evidence" value="ECO:0007669"/>
    <property type="project" value="TreeGrafter"/>
</dbReference>
<evidence type="ECO:0000256" key="3">
    <source>
        <dbReference type="SAM" id="Coils"/>
    </source>
</evidence>
<evidence type="ECO:0000313" key="5">
    <source>
        <dbReference type="EMBL" id="KAK2160243.1"/>
    </source>
</evidence>
<comment type="subcellular location">
    <subcellularLocation>
        <location evidence="1">Nucleus</location>
    </subcellularLocation>
</comment>
<keyword evidence="6" id="KW-1185">Reference proteome</keyword>
<keyword evidence="2" id="KW-0539">Nucleus</keyword>
<organism evidence="5 6">
    <name type="scientific">Paralvinella palmiformis</name>
    <dbReference type="NCBI Taxonomy" id="53620"/>
    <lineage>
        <taxon>Eukaryota</taxon>
        <taxon>Metazoa</taxon>
        <taxon>Spiralia</taxon>
        <taxon>Lophotrochozoa</taxon>
        <taxon>Annelida</taxon>
        <taxon>Polychaeta</taxon>
        <taxon>Sedentaria</taxon>
        <taxon>Canalipalpata</taxon>
        <taxon>Terebellida</taxon>
        <taxon>Terebelliformia</taxon>
        <taxon>Alvinellidae</taxon>
        <taxon>Paralvinella</taxon>
    </lineage>
</organism>
<name>A0AAD9JXE4_9ANNE</name>
<dbReference type="GO" id="GO:0043065">
    <property type="term" value="P:positive regulation of apoptotic process"/>
    <property type="evidence" value="ECO:0007669"/>
    <property type="project" value="TreeGrafter"/>
</dbReference>
<dbReference type="GO" id="GO:0003677">
    <property type="term" value="F:DNA binding"/>
    <property type="evidence" value="ECO:0007669"/>
    <property type="project" value="TreeGrafter"/>
</dbReference>
<dbReference type="PANTHER" id="PTHR35084">
    <property type="entry name" value="TCF3 FUSION PARTNER"/>
    <property type="match status" value="1"/>
</dbReference>
<keyword evidence="3" id="KW-0175">Coiled coil</keyword>
<evidence type="ECO:0000256" key="1">
    <source>
        <dbReference type="ARBA" id="ARBA00004123"/>
    </source>
</evidence>
<dbReference type="PANTHER" id="PTHR35084:SF1">
    <property type="entry name" value="TCF3 FUSION PARTNER"/>
    <property type="match status" value="1"/>
</dbReference>
<comment type="caution">
    <text evidence="5">The sequence shown here is derived from an EMBL/GenBank/DDBJ whole genome shotgun (WGS) entry which is preliminary data.</text>
</comment>
<feature type="domain" description="INO80 complex subunit F" evidence="4">
    <location>
        <begin position="8"/>
        <end position="54"/>
    </location>
</feature>
<dbReference type="EMBL" id="JAODUP010000137">
    <property type="protein sequence ID" value="KAK2160243.1"/>
    <property type="molecule type" value="Genomic_DNA"/>
</dbReference>
<gene>
    <name evidence="5" type="ORF">LSH36_137g02030</name>
</gene>
<evidence type="ECO:0000259" key="4">
    <source>
        <dbReference type="Pfam" id="PF24245"/>
    </source>
</evidence>